<gene>
    <name evidence="2" type="ORF">SPHA_24557</name>
</gene>
<feature type="compositionally biased region" description="Basic and acidic residues" evidence="1">
    <location>
        <begin position="77"/>
        <end position="87"/>
    </location>
</feature>
<evidence type="ECO:0000313" key="2">
    <source>
        <dbReference type="EMBL" id="CAE1244983.1"/>
    </source>
</evidence>
<evidence type="ECO:0000313" key="3">
    <source>
        <dbReference type="Proteomes" id="UP000597762"/>
    </source>
</evidence>
<feature type="region of interest" description="Disordered" evidence="1">
    <location>
        <begin position="1"/>
        <end position="100"/>
    </location>
</feature>
<sequence length="301" mass="32825">MYQSIYLLGKQISNYESSSRPSQPIENWKNGSPPPSPPPNPSTPTSNVNNDVKNSTPNHQELGDHHHQSHTSHQHHHDSEEACDTDHGAGPVEDSSRPFRSSMTLSSLTLVTTSPSVSSTVSSVDVPVSLQSSSTSSASQLTHPSNSTNDPPSSLPPSSSPLPPLPAPPPSSHSLRLQPIGLSPSWMSSACAHQMEVPSWENNYSWSRGFPVGPRWSPVWANAPSSLSCSSRPGKQASNRSQTGQQAGVIKDKPIHLTKLIKGEIITDPLRFSISSLELIYILPFYWNFHWSVYQMRKAIC</sequence>
<comment type="caution">
    <text evidence="2">The sequence shown here is derived from an EMBL/GenBank/DDBJ whole genome shotgun (WGS) entry which is preliminary data.</text>
</comment>
<feature type="region of interest" description="Disordered" evidence="1">
    <location>
        <begin position="227"/>
        <end position="247"/>
    </location>
</feature>
<accession>A0A812BXD4</accession>
<feature type="compositionally biased region" description="Pro residues" evidence="1">
    <location>
        <begin position="32"/>
        <end position="42"/>
    </location>
</feature>
<organism evidence="2 3">
    <name type="scientific">Acanthosepion pharaonis</name>
    <name type="common">Pharaoh cuttlefish</name>
    <name type="synonym">Sepia pharaonis</name>
    <dbReference type="NCBI Taxonomy" id="158019"/>
    <lineage>
        <taxon>Eukaryota</taxon>
        <taxon>Metazoa</taxon>
        <taxon>Spiralia</taxon>
        <taxon>Lophotrochozoa</taxon>
        <taxon>Mollusca</taxon>
        <taxon>Cephalopoda</taxon>
        <taxon>Coleoidea</taxon>
        <taxon>Decapodiformes</taxon>
        <taxon>Sepiida</taxon>
        <taxon>Sepiina</taxon>
        <taxon>Sepiidae</taxon>
        <taxon>Acanthosepion</taxon>
    </lineage>
</organism>
<feature type="compositionally biased region" description="Pro residues" evidence="1">
    <location>
        <begin position="153"/>
        <end position="171"/>
    </location>
</feature>
<feature type="compositionally biased region" description="Polar residues" evidence="1">
    <location>
        <begin position="11"/>
        <end position="25"/>
    </location>
</feature>
<reference evidence="2" key="1">
    <citation type="submission" date="2021-01" db="EMBL/GenBank/DDBJ databases">
        <authorList>
            <person name="Li R."/>
            <person name="Bekaert M."/>
        </authorList>
    </citation>
    <scope>NUCLEOTIDE SEQUENCE</scope>
    <source>
        <strain evidence="2">Farmed</strain>
    </source>
</reference>
<feature type="compositionally biased region" description="Basic residues" evidence="1">
    <location>
        <begin position="67"/>
        <end position="76"/>
    </location>
</feature>
<keyword evidence="3" id="KW-1185">Reference proteome</keyword>
<feature type="compositionally biased region" description="Low complexity" evidence="1">
    <location>
        <begin position="133"/>
        <end position="145"/>
    </location>
</feature>
<evidence type="ECO:0000256" key="1">
    <source>
        <dbReference type="SAM" id="MobiDB-lite"/>
    </source>
</evidence>
<feature type="region of interest" description="Disordered" evidence="1">
    <location>
        <begin position="133"/>
        <end position="178"/>
    </location>
</feature>
<name>A0A812BXD4_ACAPH</name>
<proteinExistence type="predicted"/>
<dbReference type="EMBL" id="CAHIKZ030000917">
    <property type="protein sequence ID" value="CAE1244983.1"/>
    <property type="molecule type" value="Genomic_DNA"/>
</dbReference>
<dbReference type="AlphaFoldDB" id="A0A812BXD4"/>
<protein>
    <submittedName>
        <fullName evidence="2">Uncharacterized protein</fullName>
    </submittedName>
</protein>
<feature type="compositionally biased region" description="Polar residues" evidence="1">
    <location>
        <begin position="227"/>
        <end position="246"/>
    </location>
</feature>
<dbReference type="Proteomes" id="UP000597762">
    <property type="component" value="Unassembled WGS sequence"/>
</dbReference>